<sequence>MWARHDETGSKTAAKNGLRDCGQQSSTGSRADRAVKTLAHLAASFCVGVVATSLSAGQAHAEPELAGSVTVYGWLPWTDATVTTGRGGLSASMTGGDVLEALDFTVMATGNVQYGRFGAILDFVYAKLSNDEATSRGFPGTRAKLSLKETLLTGALTYRILDKEGAYIDAFAGARYVSMSADVTVTGGGPIGAVLKASGDQSWVDPIIGVRGRLPVTDKLSLNALADIGGFGVGSQFSWEIFTGVSYAFTQRFSGQAGFRYISIDYSNDGKEYDVDFYGPAVGLTVKF</sequence>
<evidence type="ECO:0008006" key="4">
    <source>
        <dbReference type="Google" id="ProtNLM"/>
    </source>
</evidence>
<organism evidence="2 3">
    <name type="scientific">Thermohalobaculum xanthum</name>
    <dbReference type="NCBI Taxonomy" id="2753746"/>
    <lineage>
        <taxon>Bacteria</taxon>
        <taxon>Pseudomonadati</taxon>
        <taxon>Pseudomonadota</taxon>
        <taxon>Alphaproteobacteria</taxon>
        <taxon>Rhodobacterales</taxon>
        <taxon>Paracoccaceae</taxon>
        <taxon>Thermohalobaculum</taxon>
    </lineage>
</organism>
<keyword evidence="3" id="KW-1185">Reference proteome</keyword>
<evidence type="ECO:0000313" key="3">
    <source>
        <dbReference type="Proteomes" id="UP000655420"/>
    </source>
</evidence>
<proteinExistence type="predicted"/>
<gene>
    <name evidence="2" type="ORF">H0I76_10295</name>
</gene>
<dbReference type="SUPFAM" id="SSF56925">
    <property type="entry name" value="OMPA-like"/>
    <property type="match status" value="1"/>
</dbReference>
<dbReference type="RefSeq" id="WP_200609787.1">
    <property type="nucleotide sequence ID" value="NZ_JAEHHL010000006.1"/>
</dbReference>
<dbReference type="Proteomes" id="UP000655420">
    <property type="component" value="Unassembled WGS sequence"/>
</dbReference>
<evidence type="ECO:0000256" key="1">
    <source>
        <dbReference type="SAM" id="MobiDB-lite"/>
    </source>
</evidence>
<comment type="caution">
    <text evidence="2">The sequence shown here is derived from an EMBL/GenBank/DDBJ whole genome shotgun (WGS) entry which is preliminary data.</text>
</comment>
<evidence type="ECO:0000313" key="2">
    <source>
        <dbReference type="EMBL" id="MBK0399583.1"/>
    </source>
</evidence>
<dbReference type="AlphaFoldDB" id="A0A8J7SE22"/>
<accession>A0A8J7SE22</accession>
<feature type="region of interest" description="Disordered" evidence="1">
    <location>
        <begin position="1"/>
        <end position="29"/>
    </location>
</feature>
<dbReference type="EMBL" id="JAEHHL010000006">
    <property type="protein sequence ID" value="MBK0399583.1"/>
    <property type="molecule type" value="Genomic_DNA"/>
</dbReference>
<reference evidence="2" key="1">
    <citation type="submission" date="2020-12" db="EMBL/GenBank/DDBJ databases">
        <title>Bacterial taxonomy.</title>
        <authorList>
            <person name="Pan X."/>
        </authorList>
    </citation>
    <scope>NUCLEOTIDE SEQUENCE</scope>
    <source>
        <strain evidence="2">M0105</strain>
    </source>
</reference>
<protein>
    <recommendedName>
        <fullName evidence="4">Outer membrane protein beta-barrel domain-containing protein</fullName>
    </recommendedName>
</protein>
<name>A0A8J7SE22_9RHOB</name>
<dbReference type="InterPro" id="IPR011250">
    <property type="entry name" value="OMP/PagP_B-barrel"/>
</dbReference>